<dbReference type="Proteomes" id="UP001154322">
    <property type="component" value="Unassembled WGS sequence"/>
</dbReference>
<evidence type="ECO:0000313" key="2">
    <source>
        <dbReference type="EMBL" id="CAH8244200.1"/>
    </source>
</evidence>
<name>A0ABN8TZG8_9BACL</name>
<gene>
    <name evidence="2" type="ORF">WJ0W_001438</name>
</gene>
<keyword evidence="3" id="KW-1185">Reference proteome</keyword>
<evidence type="ECO:0000256" key="1">
    <source>
        <dbReference type="SAM" id="MobiDB-lite"/>
    </source>
</evidence>
<dbReference type="EMBL" id="CALYLO010000001">
    <property type="protein sequence ID" value="CAH8244200.1"/>
    <property type="molecule type" value="Genomic_DNA"/>
</dbReference>
<organism evidence="2 3">
    <name type="scientific">Paenibacillus melissococcoides</name>
    <dbReference type="NCBI Taxonomy" id="2912268"/>
    <lineage>
        <taxon>Bacteria</taxon>
        <taxon>Bacillati</taxon>
        <taxon>Bacillota</taxon>
        <taxon>Bacilli</taxon>
        <taxon>Bacillales</taxon>
        <taxon>Paenibacillaceae</taxon>
        <taxon>Paenibacillus</taxon>
    </lineage>
</organism>
<reference evidence="2" key="1">
    <citation type="submission" date="2022-06" db="EMBL/GenBank/DDBJ databases">
        <authorList>
            <person name="Dietemann V."/>
            <person name="Ory F."/>
            <person name="Dainat B."/>
            <person name="Oberhansli S."/>
        </authorList>
    </citation>
    <scope>NUCLEOTIDE SEQUENCE</scope>
    <source>
        <strain evidence="2">Ena-SAMPLE-TAB-26-04-2022-14:26:32:270-5432</strain>
    </source>
</reference>
<comment type="caution">
    <text evidence="2">The sequence shown here is derived from an EMBL/GenBank/DDBJ whole genome shotgun (WGS) entry which is preliminary data.</text>
</comment>
<feature type="compositionally biased region" description="Low complexity" evidence="1">
    <location>
        <begin position="1"/>
        <end position="14"/>
    </location>
</feature>
<evidence type="ECO:0000313" key="3">
    <source>
        <dbReference type="Proteomes" id="UP001154322"/>
    </source>
</evidence>
<protein>
    <submittedName>
        <fullName evidence="2">Uncharacterized protein</fullName>
    </submittedName>
</protein>
<sequence length="125" mass="13811">MAGDIAGGDAADNGDNARKQAVLTGRRSVAPPMPSHSRSRDNQRCAVPLAETVIQHQNAWMPGSISGSAFVSAGNAKLERRRRSAMAGTREVPGKFLNKKRCYFLIMIIEQCEQLFYNYTYNSLF</sequence>
<proteinExistence type="predicted"/>
<feature type="region of interest" description="Disordered" evidence="1">
    <location>
        <begin position="1"/>
        <end position="42"/>
    </location>
</feature>
<accession>A0ABN8TZG8</accession>